<organism evidence="3 4">
    <name type="scientific">Fusarium austroafricanum</name>
    <dbReference type="NCBI Taxonomy" id="2364996"/>
    <lineage>
        <taxon>Eukaryota</taxon>
        <taxon>Fungi</taxon>
        <taxon>Dikarya</taxon>
        <taxon>Ascomycota</taxon>
        <taxon>Pezizomycotina</taxon>
        <taxon>Sordariomycetes</taxon>
        <taxon>Hypocreomycetidae</taxon>
        <taxon>Hypocreales</taxon>
        <taxon>Nectriaceae</taxon>
        <taxon>Fusarium</taxon>
        <taxon>Fusarium concolor species complex</taxon>
    </lineage>
</organism>
<accession>A0A8H4NX06</accession>
<sequence length="159" mass="17988">MIALSLVRAIVVMTFILPSAIQAAPCGVLKPSVSDHTHNPTTGIFLQHTQFRNSAPHASETSHLVKNMVCEEVGESRKENKNKIGEINSREVRHESLLLSSSRKWEEEKNAFKEIIIIDETTLKLDGKTAANERRYDREEKIPGRPALHHEQKGTRRET</sequence>
<comment type="caution">
    <text evidence="3">The sequence shown here is derived from an EMBL/GenBank/DDBJ whole genome shotgun (WGS) entry which is preliminary data.</text>
</comment>
<protein>
    <recommendedName>
        <fullName evidence="5">Secreted protein</fullName>
    </recommendedName>
</protein>
<gene>
    <name evidence="3" type="ORF">F53441_3150</name>
</gene>
<keyword evidence="4" id="KW-1185">Reference proteome</keyword>
<feature type="region of interest" description="Disordered" evidence="1">
    <location>
        <begin position="127"/>
        <end position="159"/>
    </location>
</feature>
<name>A0A8H4NX06_9HYPO</name>
<reference evidence="3" key="1">
    <citation type="submission" date="2020-01" db="EMBL/GenBank/DDBJ databases">
        <title>Identification and distribution of gene clusters putatively required for synthesis of sphingolipid metabolism inhibitors in phylogenetically diverse species of the filamentous fungus Fusarium.</title>
        <authorList>
            <person name="Kim H.-S."/>
            <person name="Busman M."/>
            <person name="Brown D.W."/>
            <person name="Divon H."/>
            <person name="Uhlig S."/>
            <person name="Proctor R.H."/>
        </authorList>
    </citation>
    <scope>NUCLEOTIDE SEQUENCE</scope>
    <source>
        <strain evidence="3">NRRL 53441</strain>
    </source>
</reference>
<dbReference type="AlphaFoldDB" id="A0A8H4NX06"/>
<evidence type="ECO:0000256" key="1">
    <source>
        <dbReference type="SAM" id="MobiDB-lite"/>
    </source>
</evidence>
<keyword evidence="2" id="KW-0732">Signal</keyword>
<evidence type="ECO:0008006" key="5">
    <source>
        <dbReference type="Google" id="ProtNLM"/>
    </source>
</evidence>
<proteinExistence type="predicted"/>
<evidence type="ECO:0000313" key="3">
    <source>
        <dbReference type="EMBL" id="KAF4454334.1"/>
    </source>
</evidence>
<evidence type="ECO:0000256" key="2">
    <source>
        <dbReference type="SAM" id="SignalP"/>
    </source>
</evidence>
<dbReference type="EMBL" id="JAADJG010000128">
    <property type="protein sequence ID" value="KAF4454334.1"/>
    <property type="molecule type" value="Genomic_DNA"/>
</dbReference>
<feature type="chain" id="PRO_5034995821" description="Secreted protein" evidence="2">
    <location>
        <begin position="24"/>
        <end position="159"/>
    </location>
</feature>
<feature type="signal peptide" evidence="2">
    <location>
        <begin position="1"/>
        <end position="23"/>
    </location>
</feature>
<dbReference type="Proteomes" id="UP000605986">
    <property type="component" value="Unassembled WGS sequence"/>
</dbReference>
<evidence type="ECO:0000313" key="4">
    <source>
        <dbReference type="Proteomes" id="UP000605986"/>
    </source>
</evidence>